<reference evidence="1 2" key="1">
    <citation type="submission" date="2014-11" db="EMBL/GenBank/DDBJ databases">
        <title>Genetic blueprint of the zoonotic pathogen Toxocara canis.</title>
        <authorList>
            <person name="Zhu X.-Q."/>
            <person name="Korhonen P.K."/>
            <person name="Cai H."/>
            <person name="Young N.D."/>
            <person name="Nejsum P."/>
            <person name="von Samson-Himmelstjerna G."/>
            <person name="Boag P.R."/>
            <person name="Tan P."/>
            <person name="Li Q."/>
            <person name="Min J."/>
            <person name="Yang Y."/>
            <person name="Wang X."/>
            <person name="Fang X."/>
            <person name="Hall R.S."/>
            <person name="Hofmann A."/>
            <person name="Sternberg P.W."/>
            <person name="Jex A.R."/>
            <person name="Gasser R.B."/>
        </authorList>
    </citation>
    <scope>NUCLEOTIDE SEQUENCE [LARGE SCALE GENOMIC DNA]</scope>
    <source>
        <strain evidence="1">PN_DK_2014</strain>
    </source>
</reference>
<comment type="caution">
    <text evidence="1">The sequence shown here is derived from an EMBL/GenBank/DDBJ whole genome shotgun (WGS) entry which is preliminary data.</text>
</comment>
<dbReference type="Proteomes" id="UP000031036">
    <property type="component" value="Unassembled WGS sequence"/>
</dbReference>
<sequence length="109" mass="12711">MTNTLAVEKYDRAVIEQIATTKRVENIKNSAYTSSYNYVLDLVEILIKINRGIKLLFVFCIDFDVSKRLPYGTVYVNPFVDIRQRALRLDLSQHFATQPLYTTHDSIYE</sequence>
<evidence type="ECO:0000313" key="2">
    <source>
        <dbReference type="Proteomes" id="UP000031036"/>
    </source>
</evidence>
<evidence type="ECO:0000313" key="1">
    <source>
        <dbReference type="EMBL" id="KHN84502.1"/>
    </source>
</evidence>
<gene>
    <name evidence="1" type="ORF">Tcan_03044</name>
</gene>
<organism evidence="1 2">
    <name type="scientific">Toxocara canis</name>
    <name type="common">Canine roundworm</name>
    <dbReference type="NCBI Taxonomy" id="6265"/>
    <lineage>
        <taxon>Eukaryota</taxon>
        <taxon>Metazoa</taxon>
        <taxon>Ecdysozoa</taxon>
        <taxon>Nematoda</taxon>
        <taxon>Chromadorea</taxon>
        <taxon>Rhabditida</taxon>
        <taxon>Spirurina</taxon>
        <taxon>Ascaridomorpha</taxon>
        <taxon>Ascaridoidea</taxon>
        <taxon>Toxocaridae</taxon>
        <taxon>Toxocara</taxon>
    </lineage>
</organism>
<dbReference type="EMBL" id="JPKZ01000969">
    <property type="protein sequence ID" value="KHN84502.1"/>
    <property type="molecule type" value="Genomic_DNA"/>
</dbReference>
<proteinExistence type="predicted"/>
<name>A0A0B2VSX9_TOXCA</name>
<dbReference type="AlphaFoldDB" id="A0A0B2VSX9"/>
<keyword evidence="2" id="KW-1185">Reference proteome</keyword>
<protein>
    <submittedName>
        <fullName evidence="1">Uncharacterized protein</fullName>
    </submittedName>
</protein>
<accession>A0A0B2VSX9</accession>